<proteinExistence type="predicted"/>
<reference evidence="1 2" key="1">
    <citation type="journal article" date="2022" name="Nat. Plants">
        <title>Genomes of leafy and leafless Platanthera orchids illuminate the evolution of mycoheterotrophy.</title>
        <authorList>
            <person name="Li M.H."/>
            <person name="Liu K.W."/>
            <person name="Li Z."/>
            <person name="Lu H.C."/>
            <person name="Ye Q.L."/>
            <person name="Zhang D."/>
            <person name="Wang J.Y."/>
            <person name="Li Y.F."/>
            <person name="Zhong Z.M."/>
            <person name="Liu X."/>
            <person name="Yu X."/>
            <person name="Liu D.K."/>
            <person name="Tu X.D."/>
            <person name="Liu B."/>
            <person name="Hao Y."/>
            <person name="Liao X.Y."/>
            <person name="Jiang Y.T."/>
            <person name="Sun W.H."/>
            <person name="Chen J."/>
            <person name="Chen Y.Q."/>
            <person name="Ai Y."/>
            <person name="Zhai J.W."/>
            <person name="Wu S.S."/>
            <person name="Zhou Z."/>
            <person name="Hsiao Y.Y."/>
            <person name="Wu W.L."/>
            <person name="Chen Y.Y."/>
            <person name="Lin Y.F."/>
            <person name="Hsu J.L."/>
            <person name="Li C.Y."/>
            <person name="Wang Z.W."/>
            <person name="Zhao X."/>
            <person name="Zhong W.Y."/>
            <person name="Ma X.K."/>
            <person name="Ma L."/>
            <person name="Huang J."/>
            <person name="Chen G.Z."/>
            <person name="Huang M.Z."/>
            <person name="Huang L."/>
            <person name="Peng D.H."/>
            <person name="Luo Y.B."/>
            <person name="Zou S.Q."/>
            <person name="Chen S.P."/>
            <person name="Lan S."/>
            <person name="Tsai W.C."/>
            <person name="Van de Peer Y."/>
            <person name="Liu Z.J."/>
        </authorList>
    </citation>
    <scope>NUCLEOTIDE SEQUENCE [LARGE SCALE GENOMIC DNA]</scope>
    <source>
        <strain evidence="1">Lor288</strain>
    </source>
</reference>
<name>A0ABR2M920_9ASPA</name>
<keyword evidence="2" id="KW-1185">Reference proteome</keyword>
<comment type="caution">
    <text evidence="1">The sequence shown here is derived from an EMBL/GenBank/DDBJ whole genome shotgun (WGS) entry which is preliminary data.</text>
</comment>
<dbReference type="EMBL" id="JBBWWR010000010">
    <property type="protein sequence ID" value="KAK8960647.1"/>
    <property type="molecule type" value="Genomic_DNA"/>
</dbReference>
<accession>A0ABR2M920</accession>
<protein>
    <submittedName>
        <fullName evidence="1">Uncharacterized protein</fullName>
    </submittedName>
</protein>
<gene>
    <name evidence="1" type="ORF">KSP40_PGU002804</name>
</gene>
<organism evidence="1 2">
    <name type="scientific">Platanthera guangdongensis</name>
    <dbReference type="NCBI Taxonomy" id="2320717"/>
    <lineage>
        <taxon>Eukaryota</taxon>
        <taxon>Viridiplantae</taxon>
        <taxon>Streptophyta</taxon>
        <taxon>Embryophyta</taxon>
        <taxon>Tracheophyta</taxon>
        <taxon>Spermatophyta</taxon>
        <taxon>Magnoliopsida</taxon>
        <taxon>Liliopsida</taxon>
        <taxon>Asparagales</taxon>
        <taxon>Orchidaceae</taxon>
        <taxon>Orchidoideae</taxon>
        <taxon>Orchideae</taxon>
        <taxon>Orchidinae</taxon>
        <taxon>Platanthera</taxon>
    </lineage>
</organism>
<evidence type="ECO:0000313" key="1">
    <source>
        <dbReference type="EMBL" id="KAK8960647.1"/>
    </source>
</evidence>
<dbReference type="Proteomes" id="UP001412067">
    <property type="component" value="Unassembled WGS sequence"/>
</dbReference>
<evidence type="ECO:0000313" key="2">
    <source>
        <dbReference type="Proteomes" id="UP001412067"/>
    </source>
</evidence>
<sequence length="55" mass="6060">MVSNQEAVDIARPLCLDPQKPSSPLSACKKLVNLEISRESMDDTKLMNSANSVRK</sequence>